<organism evidence="2 3">
    <name type="scientific">Calidithermus roseus</name>
    <dbReference type="NCBI Taxonomy" id="1644118"/>
    <lineage>
        <taxon>Bacteria</taxon>
        <taxon>Thermotogati</taxon>
        <taxon>Deinococcota</taxon>
        <taxon>Deinococci</taxon>
        <taxon>Thermales</taxon>
        <taxon>Thermaceae</taxon>
        <taxon>Calidithermus</taxon>
    </lineage>
</organism>
<dbReference type="Proteomes" id="UP000265341">
    <property type="component" value="Unassembled WGS sequence"/>
</dbReference>
<name>A0A399EVX8_9DEIN</name>
<gene>
    <name evidence="2" type="ORF">Mrose_00747</name>
</gene>
<accession>A0A399EVX8</accession>
<dbReference type="EMBL" id="QWLA01000008">
    <property type="protein sequence ID" value="RIH88714.1"/>
    <property type="molecule type" value="Genomic_DNA"/>
</dbReference>
<protein>
    <recommendedName>
        <fullName evidence="4">Outer membrane protein beta-barrel domain protein</fullName>
    </recommendedName>
</protein>
<evidence type="ECO:0000256" key="1">
    <source>
        <dbReference type="SAM" id="SignalP"/>
    </source>
</evidence>
<dbReference type="AlphaFoldDB" id="A0A399EVX8"/>
<evidence type="ECO:0008006" key="4">
    <source>
        <dbReference type="Google" id="ProtNLM"/>
    </source>
</evidence>
<evidence type="ECO:0000313" key="3">
    <source>
        <dbReference type="Proteomes" id="UP000265341"/>
    </source>
</evidence>
<feature type="chain" id="PRO_5017344008" description="Outer membrane protein beta-barrel domain protein" evidence="1">
    <location>
        <begin position="25"/>
        <end position="173"/>
    </location>
</feature>
<evidence type="ECO:0000313" key="2">
    <source>
        <dbReference type="EMBL" id="RIH88714.1"/>
    </source>
</evidence>
<feature type="signal peptide" evidence="1">
    <location>
        <begin position="1"/>
        <end position="24"/>
    </location>
</feature>
<reference evidence="2 3" key="1">
    <citation type="submission" date="2018-08" db="EMBL/GenBank/DDBJ databases">
        <title>Meiothermus roseus NBRC 110900 genome sequencing project.</title>
        <authorList>
            <person name="Da Costa M.S."/>
            <person name="Albuquerque L."/>
            <person name="Raposo P."/>
            <person name="Froufe H.J.C."/>
            <person name="Barroso C.S."/>
            <person name="Egas C."/>
        </authorList>
    </citation>
    <scope>NUCLEOTIDE SEQUENCE [LARGE SCALE GENOMIC DNA]</scope>
    <source>
        <strain evidence="2 3">NBRC 110900</strain>
    </source>
</reference>
<proteinExistence type="predicted"/>
<comment type="caution">
    <text evidence="2">The sequence shown here is derived from an EMBL/GenBank/DDBJ whole genome shotgun (WGS) entry which is preliminary data.</text>
</comment>
<keyword evidence="3" id="KW-1185">Reference proteome</keyword>
<keyword evidence="1" id="KW-0732">Signal</keyword>
<sequence length="173" mass="18059">MGTMKRALKSLVVVAMLALGGALAQDGWASLRGSFGLGTTVSYGFAGSLGAELEWLDPSLRVYPRGSVAYLLDLEMLLSGPRYGVLIEGGGAIYSNYDRTGLFGAIRAGGGLLIENSIGTFVTTLGLTGGYRMSEGPIEMGLEGGLRITSTDLGNVTVLEFSPLLRLSAGVRF</sequence>